<sequence length="190" mass="21403">GVSAAELTYGYNFRLPCDFFTSSSTNEQDMDFDYVSRLRASINSVKPCQPTRSHGNKRPIFIHQDLNTCEQVFLRTDAVKKPLQPTYEGPYKVLERNGKTFKLQLPERRSAVISIDRLKPAYTVNESNYDDHLPTSSVIIPHQDTSATSPPSPVSTDTSAIRSRTSSQAPSSILKTTRHGRNVKLPVRFR</sequence>
<organism evidence="2 3">
    <name type="scientific">Operophtera brumata</name>
    <name type="common">Winter moth</name>
    <name type="synonym">Phalaena brumata</name>
    <dbReference type="NCBI Taxonomy" id="104452"/>
    <lineage>
        <taxon>Eukaryota</taxon>
        <taxon>Metazoa</taxon>
        <taxon>Ecdysozoa</taxon>
        <taxon>Arthropoda</taxon>
        <taxon>Hexapoda</taxon>
        <taxon>Insecta</taxon>
        <taxon>Pterygota</taxon>
        <taxon>Neoptera</taxon>
        <taxon>Endopterygota</taxon>
        <taxon>Lepidoptera</taxon>
        <taxon>Glossata</taxon>
        <taxon>Ditrysia</taxon>
        <taxon>Geometroidea</taxon>
        <taxon>Geometridae</taxon>
        <taxon>Larentiinae</taxon>
        <taxon>Operophtera</taxon>
    </lineage>
</organism>
<feature type="compositionally biased region" description="Polar residues" evidence="1">
    <location>
        <begin position="161"/>
        <end position="175"/>
    </location>
</feature>
<gene>
    <name evidence="2" type="ORF">OBRU01_27350</name>
</gene>
<evidence type="ECO:0000256" key="1">
    <source>
        <dbReference type="SAM" id="MobiDB-lite"/>
    </source>
</evidence>
<dbReference type="Proteomes" id="UP000037510">
    <property type="component" value="Unassembled WGS sequence"/>
</dbReference>
<dbReference type="PANTHER" id="PTHR38681:SF1">
    <property type="entry name" value="RETROVIRUS-RELATED POL POLYPROTEIN FROM TRANSPOSON 412-LIKE PROTEIN"/>
    <property type="match status" value="1"/>
</dbReference>
<dbReference type="AlphaFoldDB" id="A0A0L7GVJ5"/>
<feature type="non-terminal residue" evidence="2">
    <location>
        <position position="1"/>
    </location>
</feature>
<evidence type="ECO:0000313" key="3">
    <source>
        <dbReference type="Proteomes" id="UP000037510"/>
    </source>
</evidence>
<reference evidence="2 3" key="1">
    <citation type="journal article" date="2015" name="Genome Biol. Evol.">
        <title>The genome of winter moth (Operophtera brumata) provides a genomic perspective on sexual dimorphism and phenology.</title>
        <authorList>
            <person name="Derks M.F."/>
            <person name="Smit S."/>
            <person name="Salis L."/>
            <person name="Schijlen E."/>
            <person name="Bossers A."/>
            <person name="Mateman C."/>
            <person name="Pijl A.S."/>
            <person name="de Ridder D."/>
            <person name="Groenen M.A."/>
            <person name="Visser M.E."/>
            <person name="Megens H.J."/>
        </authorList>
    </citation>
    <scope>NUCLEOTIDE SEQUENCE [LARGE SCALE GENOMIC DNA]</scope>
    <source>
        <strain evidence="2">WM2013NL</strain>
        <tissue evidence="2">Head and thorax</tissue>
    </source>
</reference>
<dbReference type="EMBL" id="JTDY01023997">
    <property type="protein sequence ID" value="KOB12669.1"/>
    <property type="molecule type" value="Genomic_DNA"/>
</dbReference>
<dbReference type="STRING" id="104452.A0A0L7GVJ5"/>
<feature type="compositionally biased region" description="Low complexity" evidence="1">
    <location>
        <begin position="144"/>
        <end position="160"/>
    </location>
</feature>
<feature type="region of interest" description="Disordered" evidence="1">
    <location>
        <begin position="141"/>
        <end position="190"/>
    </location>
</feature>
<evidence type="ECO:0000313" key="2">
    <source>
        <dbReference type="EMBL" id="KOB12669.1"/>
    </source>
</evidence>
<dbReference type="PANTHER" id="PTHR38681">
    <property type="entry name" value="RETROVIRUS-RELATED POL POLYPROTEIN FROM TRANSPOSON 412-LIKE PROTEIN-RELATED"/>
    <property type="match status" value="1"/>
</dbReference>
<feature type="compositionally biased region" description="Basic residues" evidence="1">
    <location>
        <begin position="176"/>
        <end position="190"/>
    </location>
</feature>
<comment type="caution">
    <text evidence="2">The sequence shown here is derived from an EMBL/GenBank/DDBJ whole genome shotgun (WGS) entry which is preliminary data.</text>
</comment>
<keyword evidence="3" id="KW-1185">Reference proteome</keyword>
<name>A0A0L7GVJ5_OPEBR</name>
<accession>A0A0L7GVJ5</accession>
<proteinExistence type="predicted"/>
<protein>
    <submittedName>
        <fullName evidence="2">Pol polyprotein</fullName>
    </submittedName>
</protein>